<name>A0A8T2U937_CERRI</name>
<accession>A0A8T2U937</accession>
<dbReference type="GO" id="GO:0016020">
    <property type="term" value="C:membrane"/>
    <property type="evidence" value="ECO:0007669"/>
    <property type="project" value="TreeGrafter"/>
</dbReference>
<feature type="signal peptide" evidence="3">
    <location>
        <begin position="1"/>
        <end position="19"/>
    </location>
</feature>
<dbReference type="EMBL" id="CM035414">
    <property type="protein sequence ID" value="KAH7430105.1"/>
    <property type="molecule type" value="Genomic_DNA"/>
</dbReference>
<keyword evidence="5" id="KW-1185">Reference proteome</keyword>
<keyword evidence="3" id="KW-0732">Signal</keyword>
<evidence type="ECO:0000256" key="2">
    <source>
        <dbReference type="SAM" id="Phobius"/>
    </source>
</evidence>
<keyword evidence="2" id="KW-0472">Membrane</keyword>
<evidence type="ECO:0000256" key="1">
    <source>
        <dbReference type="SAM" id="MobiDB-lite"/>
    </source>
</evidence>
<comment type="caution">
    <text evidence="4">The sequence shown here is derived from an EMBL/GenBank/DDBJ whole genome shotgun (WGS) entry which is preliminary data.</text>
</comment>
<keyword evidence="2" id="KW-0812">Transmembrane</keyword>
<feature type="chain" id="PRO_5035801592" evidence="3">
    <location>
        <begin position="20"/>
        <end position="361"/>
    </location>
</feature>
<feature type="compositionally biased region" description="Polar residues" evidence="1">
    <location>
        <begin position="250"/>
        <end position="259"/>
    </location>
</feature>
<reference evidence="4" key="1">
    <citation type="submission" date="2021-08" db="EMBL/GenBank/DDBJ databases">
        <title>WGS assembly of Ceratopteris richardii.</title>
        <authorList>
            <person name="Marchant D.B."/>
            <person name="Chen G."/>
            <person name="Jenkins J."/>
            <person name="Shu S."/>
            <person name="Leebens-Mack J."/>
            <person name="Grimwood J."/>
            <person name="Schmutz J."/>
            <person name="Soltis P."/>
            <person name="Soltis D."/>
            <person name="Chen Z.-H."/>
        </authorList>
    </citation>
    <scope>NUCLEOTIDE SEQUENCE</scope>
    <source>
        <strain evidence="4">Whitten #5841</strain>
        <tissue evidence="4">Leaf</tissue>
    </source>
</reference>
<proteinExistence type="predicted"/>
<dbReference type="OrthoDB" id="1925347at2759"/>
<evidence type="ECO:0000313" key="5">
    <source>
        <dbReference type="Proteomes" id="UP000825935"/>
    </source>
</evidence>
<evidence type="ECO:0000256" key="3">
    <source>
        <dbReference type="SAM" id="SignalP"/>
    </source>
</evidence>
<dbReference type="AlphaFoldDB" id="A0A8T2U937"/>
<protein>
    <submittedName>
        <fullName evidence="4">Uncharacterized protein</fullName>
    </submittedName>
</protein>
<feature type="transmembrane region" description="Helical" evidence="2">
    <location>
        <begin position="282"/>
        <end position="307"/>
    </location>
</feature>
<dbReference type="InterPro" id="IPR010605">
    <property type="entry name" value="DUF1191"/>
</dbReference>
<feature type="region of interest" description="Disordered" evidence="1">
    <location>
        <begin position="250"/>
        <end position="272"/>
    </location>
</feature>
<dbReference type="Pfam" id="PF06697">
    <property type="entry name" value="DUF1191"/>
    <property type="match status" value="1"/>
</dbReference>
<sequence length="361" mass="38852">MRSVLLVILIWFLVRFCPRRDTEQITREQGFLQNGTSFHVTETIRRKSLLDILDGDSNDEQANAVRRQGIDTALLRYTGLLLSGDTQTGVRYSVGLPPSLDGIQAQAIRVLQNTLKQSNLNVNEFTFPATAAFIPVGEYVTLVYRKILSFTVYTLPSEYQFGGPVVGIISTSSNSTSIDASLPPGNISLPPNTFINIALPMFSASNIADALCAYFASNGSIYVSALASPPNFCLSSSLGDFALLTKASSESSPAQNTSPSSPPNDKIVKSTSSTTKKSSVEWRVVVGGTFLALAGLAFLVGIVLIGLKLKRNVKVVIDSENDGLILQDSFVGGKRTPSAAIVRTRPAIEIDIPQFKNQLGV</sequence>
<gene>
    <name evidence="4" type="ORF">KP509_09G084200</name>
</gene>
<evidence type="ECO:0000313" key="4">
    <source>
        <dbReference type="EMBL" id="KAH7430105.1"/>
    </source>
</evidence>
<keyword evidence="2" id="KW-1133">Transmembrane helix</keyword>
<dbReference type="PANTHER" id="PTHR33512:SF14">
    <property type="entry name" value="EXPRESSED PROTEIN"/>
    <property type="match status" value="1"/>
</dbReference>
<dbReference type="PANTHER" id="PTHR33512">
    <property type="entry name" value="PROTEIN, PUTATIVE (DUF1191)-RELATED"/>
    <property type="match status" value="1"/>
</dbReference>
<dbReference type="Proteomes" id="UP000825935">
    <property type="component" value="Chromosome 9"/>
</dbReference>
<organism evidence="4 5">
    <name type="scientific">Ceratopteris richardii</name>
    <name type="common">Triangle waterfern</name>
    <dbReference type="NCBI Taxonomy" id="49495"/>
    <lineage>
        <taxon>Eukaryota</taxon>
        <taxon>Viridiplantae</taxon>
        <taxon>Streptophyta</taxon>
        <taxon>Embryophyta</taxon>
        <taxon>Tracheophyta</taxon>
        <taxon>Polypodiopsida</taxon>
        <taxon>Polypodiidae</taxon>
        <taxon>Polypodiales</taxon>
        <taxon>Pteridineae</taxon>
        <taxon>Pteridaceae</taxon>
        <taxon>Parkerioideae</taxon>
        <taxon>Ceratopteris</taxon>
    </lineage>
</organism>